<dbReference type="Proteomes" id="UP001317705">
    <property type="component" value="Chromosome"/>
</dbReference>
<evidence type="ECO:0000313" key="8">
    <source>
        <dbReference type="Proteomes" id="UP001317705"/>
    </source>
</evidence>
<feature type="transmembrane region" description="Helical" evidence="6">
    <location>
        <begin position="223"/>
        <end position="248"/>
    </location>
</feature>
<evidence type="ECO:0000256" key="6">
    <source>
        <dbReference type="SAM" id="Phobius"/>
    </source>
</evidence>
<accession>A0ABM8EFK1</accession>
<feature type="transmembrane region" description="Helical" evidence="6">
    <location>
        <begin position="73"/>
        <end position="91"/>
    </location>
</feature>
<keyword evidence="8" id="KW-1185">Reference proteome</keyword>
<sequence>MAEALNNLVQLMDPYLLQILVNIGIAIILALGLNIITGITGQLSLGHAAFMSVGAFASAIITIRFNIPFGLNLLLSGLMAAIVGAAIGFPILRLTGDYLAICTLGFAEIVKVVFLNMDITNKALGLTVPTPKSPIPMPIYVWLVAIIAIIFSSFMKDSRFGRALKAIRDDEIAAEAMGINITRYKIESFALGAFMAGVGGGLYAHFINYINPSDFGFLKSVDMLSMVVLGGLGSIAGTVVGASILAAAPEFLRFMSEYRMLVYGGLLVFLMVFRPNGLLGGVNFTDLVLRSLGRKPAIAEVREKQT</sequence>
<keyword evidence="3 6" id="KW-0812">Transmembrane</keyword>
<evidence type="ECO:0000256" key="3">
    <source>
        <dbReference type="ARBA" id="ARBA00022692"/>
    </source>
</evidence>
<name>A0ABM8EFK1_9BACT</name>
<feature type="transmembrane region" description="Helical" evidence="6">
    <location>
        <begin position="137"/>
        <end position="155"/>
    </location>
</feature>
<reference evidence="7 8" key="1">
    <citation type="submission" date="2022-12" db="EMBL/GenBank/DDBJ databases">
        <title>Polyphasic characterization of Geotalea uranireducens NIT-SL11 newly isolated from a complex of sewage sludge and microbially reduced graphene oxide.</title>
        <authorList>
            <person name="Xie L."/>
            <person name="Yoshida N."/>
            <person name="Meng L."/>
        </authorList>
    </citation>
    <scope>NUCLEOTIDE SEQUENCE [LARGE SCALE GENOMIC DNA]</scope>
    <source>
        <strain evidence="7 8">NIT-SL11</strain>
    </source>
</reference>
<dbReference type="EMBL" id="AP027151">
    <property type="protein sequence ID" value="BDV41170.1"/>
    <property type="molecule type" value="Genomic_DNA"/>
</dbReference>
<organism evidence="7 8">
    <name type="scientific">Geotalea uraniireducens</name>
    <dbReference type="NCBI Taxonomy" id="351604"/>
    <lineage>
        <taxon>Bacteria</taxon>
        <taxon>Pseudomonadati</taxon>
        <taxon>Thermodesulfobacteriota</taxon>
        <taxon>Desulfuromonadia</taxon>
        <taxon>Geobacterales</taxon>
        <taxon>Geobacteraceae</taxon>
        <taxon>Geotalea</taxon>
    </lineage>
</organism>
<keyword evidence="4 6" id="KW-1133">Transmembrane helix</keyword>
<dbReference type="CDD" id="cd06581">
    <property type="entry name" value="TM_PBP1_LivM_like"/>
    <property type="match status" value="1"/>
</dbReference>
<keyword evidence="5 6" id="KW-0472">Membrane</keyword>
<dbReference type="PANTHER" id="PTHR30482:SF20">
    <property type="entry name" value="HIGH-AFFINITY BRANCHED-CHAIN AMINO ACID TRANSPORT SYSTEM PERMEASE PROTEIN LIVM"/>
    <property type="match status" value="1"/>
</dbReference>
<dbReference type="PANTHER" id="PTHR30482">
    <property type="entry name" value="HIGH-AFFINITY BRANCHED-CHAIN AMINO ACID TRANSPORT SYSTEM PERMEASE"/>
    <property type="match status" value="1"/>
</dbReference>
<dbReference type="InterPro" id="IPR001851">
    <property type="entry name" value="ABC_transp_permease"/>
</dbReference>
<feature type="transmembrane region" description="Helical" evidence="6">
    <location>
        <begin position="189"/>
        <end position="211"/>
    </location>
</feature>
<comment type="subcellular location">
    <subcellularLocation>
        <location evidence="1">Cell membrane</location>
        <topology evidence="1">Multi-pass membrane protein</topology>
    </subcellularLocation>
</comment>
<feature type="transmembrane region" description="Helical" evidence="6">
    <location>
        <begin position="260"/>
        <end position="282"/>
    </location>
</feature>
<dbReference type="Pfam" id="PF02653">
    <property type="entry name" value="BPD_transp_2"/>
    <property type="match status" value="1"/>
</dbReference>
<evidence type="ECO:0000256" key="4">
    <source>
        <dbReference type="ARBA" id="ARBA00022989"/>
    </source>
</evidence>
<feature type="transmembrane region" description="Helical" evidence="6">
    <location>
        <begin position="48"/>
        <end position="67"/>
    </location>
</feature>
<protein>
    <submittedName>
        <fullName evidence="7">Branched-chain amino acid ABC transporter permease</fullName>
    </submittedName>
</protein>
<feature type="transmembrane region" description="Helical" evidence="6">
    <location>
        <begin position="15"/>
        <end position="36"/>
    </location>
</feature>
<proteinExistence type="predicted"/>
<dbReference type="RefSeq" id="WP_282001127.1">
    <property type="nucleotide sequence ID" value="NZ_AP027151.1"/>
</dbReference>
<evidence type="ECO:0000256" key="5">
    <source>
        <dbReference type="ARBA" id="ARBA00023136"/>
    </source>
</evidence>
<gene>
    <name evidence="7" type="ORF">GURASL_00930</name>
</gene>
<feature type="transmembrane region" description="Helical" evidence="6">
    <location>
        <begin position="98"/>
        <end position="117"/>
    </location>
</feature>
<dbReference type="InterPro" id="IPR043428">
    <property type="entry name" value="LivM-like"/>
</dbReference>
<evidence type="ECO:0000256" key="1">
    <source>
        <dbReference type="ARBA" id="ARBA00004651"/>
    </source>
</evidence>
<keyword evidence="2" id="KW-1003">Cell membrane</keyword>
<evidence type="ECO:0000313" key="7">
    <source>
        <dbReference type="EMBL" id="BDV41170.1"/>
    </source>
</evidence>
<evidence type="ECO:0000256" key="2">
    <source>
        <dbReference type="ARBA" id="ARBA00022475"/>
    </source>
</evidence>